<reference evidence="2 3" key="1">
    <citation type="submission" date="2019-07" db="EMBL/GenBank/DDBJ databases">
        <title>The pathways for chlorine oxyanion respiration interact through the shared metabolite chlorate.</title>
        <authorList>
            <person name="Barnum T.P."/>
            <person name="Cheng Y."/>
            <person name="Hill K.A."/>
            <person name="Lucas L.N."/>
            <person name="Carlson H.K."/>
            <person name="Coates J.D."/>
        </authorList>
    </citation>
    <scope>NUCLEOTIDE SEQUENCE [LARGE SCALE GENOMIC DNA]</scope>
    <source>
        <strain evidence="2 3">SFB-3</strain>
    </source>
</reference>
<keyword evidence="3" id="KW-1185">Reference proteome</keyword>
<accession>A0A557QKN3</accession>
<dbReference type="InterPro" id="IPR041657">
    <property type="entry name" value="HTH_17"/>
</dbReference>
<evidence type="ECO:0000313" key="2">
    <source>
        <dbReference type="EMBL" id="TVO53466.1"/>
    </source>
</evidence>
<dbReference type="Pfam" id="PF12728">
    <property type="entry name" value="HTH_17"/>
    <property type="match status" value="1"/>
</dbReference>
<dbReference type="SUPFAM" id="SSF46955">
    <property type="entry name" value="Putative DNA-binding domain"/>
    <property type="match status" value="1"/>
</dbReference>
<proteinExistence type="predicted"/>
<gene>
    <name evidence="2" type="ORF">FHP91_14835</name>
</gene>
<organism evidence="2 3">
    <name type="scientific">Denitromonas halophila</name>
    <dbReference type="NCBI Taxonomy" id="1629404"/>
    <lineage>
        <taxon>Bacteria</taxon>
        <taxon>Pseudomonadati</taxon>
        <taxon>Pseudomonadota</taxon>
        <taxon>Betaproteobacteria</taxon>
        <taxon>Rhodocyclales</taxon>
        <taxon>Zoogloeaceae</taxon>
        <taxon>Denitromonas</taxon>
    </lineage>
</organism>
<dbReference type="Proteomes" id="UP000319502">
    <property type="component" value="Unassembled WGS sequence"/>
</dbReference>
<protein>
    <submittedName>
        <fullName evidence="2">Helix-turn-helix domain-containing protein</fullName>
    </submittedName>
</protein>
<name>A0A557QKN3_9RHOO</name>
<dbReference type="AlphaFoldDB" id="A0A557QKN3"/>
<dbReference type="OrthoDB" id="5298532at2"/>
<evidence type="ECO:0000259" key="1">
    <source>
        <dbReference type="Pfam" id="PF12728"/>
    </source>
</evidence>
<dbReference type="EMBL" id="VMNK01000015">
    <property type="protein sequence ID" value="TVO53466.1"/>
    <property type="molecule type" value="Genomic_DNA"/>
</dbReference>
<sequence>MTPADAAHFLGVGLSTLWRYARTDPTFPTPARPSTRKTLFPRRDLVAWAESKREASQ</sequence>
<comment type="caution">
    <text evidence="2">The sequence shown here is derived from an EMBL/GenBank/DDBJ whole genome shotgun (WGS) entry which is preliminary data.</text>
</comment>
<dbReference type="InterPro" id="IPR009061">
    <property type="entry name" value="DNA-bd_dom_put_sf"/>
</dbReference>
<evidence type="ECO:0000313" key="3">
    <source>
        <dbReference type="Proteomes" id="UP000319502"/>
    </source>
</evidence>
<feature type="domain" description="Helix-turn-helix" evidence="1">
    <location>
        <begin position="1"/>
        <end position="53"/>
    </location>
</feature>